<evidence type="ECO:0000313" key="1">
    <source>
        <dbReference type="EMBL" id="RDY74559.1"/>
    </source>
</evidence>
<dbReference type="AlphaFoldDB" id="A0A0G2Z379"/>
<accession>A0A0G2Z379</accession>
<evidence type="ECO:0000313" key="2">
    <source>
        <dbReference type="Proteomes" id="UP000256718"/>
    </source>
</evidence>
<sequence length="37" mass="4352">MIIENPNKADKQENLSIPEKAYKFYNKRELNIKGVSK</sequence>
<dbReference type="Proteomes" id="UP000256718">
    <property type="component" value="Unassembled WGS sequence"/>
</dbReference>
<organism evidence="1 2">
    <name type="scientific">Streptococcus agalactiae</name>
    <dbReference type="NCBI Taxonomy" id="1311"/>
    <lineage>
        <taxon>Bacteria</taxon>
        <taxon>Bacillati</taxon>
        <taxon>Bacillota</taxon>
        <taxon>Bacilli</taxon>
        <taxon>Lactobacillales</taxon>
        <taxon>Streptococcaceae</taxon>
        <taxon>Streptococcus</taxon>
    </lineage>
</organism>
<gene>
    <name evidence="1" type="ORF">C4618_12920</name>
</gene>
<dbReference type="EMBL" id="QHGZ01000258">
    <property type="protein sequence ID" value="RDY74559.1"/>
    <property type="molecule type" value="Genomic_DNA"/>
</dbReference>
<proteinExistence type="predicted"/>
<reference evidence="1 2" key="1">
    <citation type="journal article" date="2018" name="Emerg. Microbes Infect.">
        <title>Phenotypic and molecular analysis of nontypeable Group B streptococci: identification of cps2a and hybrid cps2a/cps5 Group B streptococcal capsule gene clusters.</title>
        <authorList>
            <person name="Alhhazmi A."/>
            <person name="Tyrrell G.J."/>
        </authorList>
    </citation>
    <scope>NUCLEOTIDE SEQUENCE [LARGE SCALE GENOMIC DNA]</scope>
    <source>
        <strain evidence="1 2">PLGBS17</strain>
    </source>
</reference>
<name>A0A0G2Z379_STRAG</name>
<comment type="caution">
    <text evidence="1">The sequence shown here is derived from an EMBL/GenBank/DDBJ whole genome shotgun (WGS) entry which is preliminary data.</text>
</comment>
<protein>
    <submittedName>
        <fullName evidence="1">Uncharacterized protein</fullName>
    </submittedName>
</protein>